<sequence length="101" mass="11575">MIWTSSDIISVVAGVFMLFLVLIMFYIIRAWTKYTNSIKNAVKNAKCSNCIFGARKWKMVGSPPKKVSSPDITCRRNPFTTEHNPFDWCGDFCPSQLFDIK</sequence>
<dbReference type="AlphaFoldDB" id="A0A0F9U1Q9"/>
<evidence type="ECO:0000313" key="2">
    <source>
        <dbReference type="EMBL" id="KKN47578.1"/>
    </source>
</evidence>
<organism evidence="2">
    <name type="scientific">marine sediment metagenome</name>
    <dbReference type="NCBI Taxonomy" id="412755"/>
    <lineage>
        <taxon>unclassified sequences</taxon>
        <taxon>metagenomes</taxon>
        <taxon>ecological metagenomes</taxon>
    </lineage>
</organism>
<dbReference type="EMBL" id="LAZR01001268">
    <property type="protein sequence ID" value="KKN47578.1"/>
    <property type="molecule type" value="Genomic_DNA"/>
</dbReference>
<comment type="caution">
    <text evidence="2">The sequence shown here is derived from an EMBL/GenBank/DDBJ whole genome shotgun (WGS) entry which is preliminary data.</text>
</comment>
<keyword evidence="1" id="KW-0812">Transmembrane</keyword>
<gene>
    <name evidence="2" type="ORF">LCGC14_0661460</name>
</gene>
<name>A0A0F9U1Q9_9ZZZZ</name>
<reference evidence="2" key="1">
    <citation type="journal article" date="2015" name="Nature">
        <title>Complex archaea that bridge the gap between prokaryotes and eukaryotes.</title>
        <authorList>
            <person name="Spang A."/>
            <person name="Saw J.H."/>
            <person name="Jorgensen S.L."/>
            <person name="Zaremba-Niedzwiedzka K."/>
            <person name="Martijn J."/>
            <person name="Lind A.E."/>
            <person name="van Eijk R."/>
            <person name="Schleper C."/>
            <person name="Guy L."/>
            <person name="Ettema T.J."/>
        </authorList>
    </citation>
    <scope>NUCLEOTIDE SEQUENCE</scope>
</reference>
<protein>
    <submittedName>
        <fullName evidence="2">Uncharacterized protein</fullName>
    </submittedName>
</protein>
<keyword evidence="1" id="KW-0472">Membrane</keyword>
<keyword evidence="1" id="KW-1133">Transmembrane helix</keyword>
<evidence type="ECO:0000256" key="1">
    <source>
        <dbReference type="SAM" id="Phobius"/>
    </source>
</evidence>
<feature type="transmembrane region" description="Helical" evidence="1">
    <location>
        <begin position="6"/>
        <end position="28"/>
    </location>
</feature>
<accession>A0A0F9U1Q9</accession>
<proteinExistence type="predicted"/>